<accession>A0ABP3R4W1</accession>
<dbReference type="InterPro" id="IPR029016">
    <property type="entry name" value="GAF-like_dom_sf"/>
</dbReference>
<name>A0ABP3R4W1_9PROT</name>
<dbReference type="Pfam" id="PF04340">
    <property type="entry name" value="DUF484"/>
    <property type="match status" value="1"/>
</dbReference>
<evidence type="ECO:0000256" key="1">
    <source>
        <dbReference type="SAM" id="MobiDB-lite"/>
    </source>
</evidence>
<feature type="compositionally biased region" description="Polar residues" evidence="1">
    <location>
        <begin position="1"/>
        <end position="11"/>
    </location>
</feature>
<keyword evidence="3" id="KW-1185">Reference proteome</keyword>
<protein>
    <recommendedName>
        <fullName evidence="4">DUF484 family protein</fullName>
    </recommendedName>
</protein>
<sequence>MTTAGRHSTGTRQRRDASAAGTAGAAGPELPPAAAVAAFLRAHPEFLADHPDLYRTLDPPKRVHGERMADHMAAMLSAERRRVRGLEADMDAALNAERAGNGLTIRVRLAVLALMRCGDVPEAVTQEMPALLGIETCTLLSEAPDRRGVVGLGRGAAARLLPPGRDAAVRAAPTDAELIHQEAAPLVKRDALVRVPVWTGHPTLLALGARDPNALPAKQSTANLAFLGRAVAAALAR</sequence>
<evidence type="ECO:0000313" key="3">
    <source>
        <dbReference type="Proteomes" id="UP001501588"/>
    </source>
</evidence>
<comment type="caution">
    <text evidence="2">The sequence shown here is derived from an EMBL/GenBank/DDBJ whole genome shotgun (WGS) entry which is preliminary data.</text>
</comment>
<feature type="compositionally biased region" description="Low complexity" evidence="1">
    <location>
        <begin position="18"/>
        <end position="28"/>
    </location>
</feature>
<organism evidence="2 3">
    <name type="scientific">Craurococcus roseus</name>
    <dbReference type="NCBI Taxonomy" id="77585"/>
    <lineage>
        <taxon>Bacteria</taxon>
        <taxon>Pseudomonadati</taxon>
        <taxon>Pseudomonadota</taxon>
        <taxon>Alphaproteobacteria</taxon>
        <taxon>Acetobacterales</taxon>
        <taxon>Acetobacteraceae</taxon>
        <taxon>Craurococcus</taxon>
    </lineage>
</organism>
<proteinExistence type="predicted"/>
<feature type="region of interest" description="Disordered" evidence="1">
    <location>
        <begin position="1"/>
        <end position="28"/>
    </location>
</feature>
<gene>
    <name evidence="2" type="ORF">GCM10009416_46560</name>
</gene>
<dbReference type="Proteomes" id="UP001501588">
    <property type="component" value="Unassembled WGS sequence"/>
</dbReference>
<evidence type="ECO:0000313" key="2">
    <source>
        <dbReference type="EMBL" id="GAA0603641.1"/>
    </source>
</evidence>
<dbReference type="EMBL" id="BAAAFZ010000092">
    <property type="protein sequence ID" value="GAA0603641.1"/>
    <property type="molecule type" value="Genomic_DNA"/>
</dbReference>
<reference evidence="3" key="1">
    <citation type="journal article" date="2019" name="Int. J. Syst. Evol. Microbiol.">
        <title>The Global Catalogue of Microorganisms (GCM) 10K type strain sequencing project: providing services to taxonomists for standard genome sequencing and annotation.</title>
        <authorList>
            <consortium name="The Broad Institute Genomics Platform"/>
            <consortium name="The Broad Institute Genome Sequencing Center for Infectious Disease"/>
            <person name="Wu L."/>
            <person name="Ma J."/>
        </authorList>
    </citation>
    <scope>NUCLEOTIDE SEQUENCE [LARGE SCALE GENOMIC DNA]</scope>
    <source>
        <strain evidence="3">JCM 9933</strain>
    </source>
</reference>
<dbReference type="InterPro" id="IPR007435">
    <property type="entry name" value="DUF484"/>
</dbReference>
<dbReference type="Gene3D" id="3.30.450.40">
    <property type="match status" value="1"/>
</dbReference>
<dbReference type="RefSeq" id="WP_343897828.1">
    <property type="nucleotide sequence ID" value="NZ_BAAAFZ010000092.1"/>
</dbReference>
<evidence type="ECO:0008006" key="4">
    <source>
        <dbReference type="Google" id="ProtNLM"/>
    </source>
</evidence>